<proteinExistence type="predicted"/>
<keyword evidence="2" id="KW-1185">Reference proteome</keyword>
<organism evidence="1 2">
    <name type="scientific">Edwardsiella anguillarum</name>
    <dbReference type="NCBI Taxonomy" id="1821960"/>
    <lineage>
        <taxon>Bacteria</taxon>
        <taxon>Pseudomonadati</taxon>
        <taxon>Pseudomonadota</taxon>
        <taxon>Gammaproteobacteria</taxon>
        <taxon>Enterobacterales</taxon>
        <taxon>Hafniaceae</taxon>
        <taxon>Edwardsiella</taxon>
    </lineage>
</organism>
<name>A0ABY8SHT5_9GAMM</name>
<evidence type="ECO:0000313" key="2">
    <source>
        <dbReference type="Proteomes" id="UP001238370"/>
    </source>
</evidence>
<gene>
    <name evidence="1" type="ORF">MQ095_04005</name>
</gene>
<dbReference type="RefSeq" id="WP_049703699.1">
    <property type="nucleotide sequence ID" value="NZ_CP094302.2"/>
</dbReference>
<dbReference type="Proteomes" id="UP001238370">
    <property type="component" value="Chromosome"/>
</dbReference>
<evidence type="ECO:0000313" key="1">
    <source>
        <dbReference type="EMBL" id="WHP84638.1"/>
    </source>
</evidence>
<reference evidence="1 2" key="1">
    <citation type="submission" date="2022-03" db="EMBL/GenBank/DDBJ databases">
        <title>Survey of Intraspecific Variation of Edwardsiella anguillarum Isolates from Non-Anguillid Fish Host Originating from Varied Geographic Locations.</title>
        <authorList>
            <person name="Armwood A.R."/>
            <person name="Woodyard E."/>
            <person name="Waldbieser G.C."/>
            <person name="Camus A.C."/>
            <person name="Divya D."/>
            <person name="Tekedar H."/>
            <person name="Soto E."/>
            <person name="Stein C."/>
            <person name="Ucko M."/>
            <person name="Ware C."/>
            <person name="Griffin M.J."/>
        </authorList>
    </citation>
    <scope>NUCLEOTIDE SEQUENCE [LARGE SCALE GENOMIC DNA]</scope>
    <source>
        <strain evidence="1 2">R18-35-2</strain>
    </source>
</reference>
<dbReference type="EMBL" id="CP094302">
    <property type="protein sequence ID" value="WHP84638.1"/>
    <property type="molecule type" value="Genomic_DNA"/>
</dbReference>
<protein>
    <recommendedName>
        <fullName evidence="3">Bacteriophage protein</fullName>
    </recommendedName>
</protein>
<sequence>MAKEKLVTIQVHTPFTLTLGDQSKQAFNRGRHNVPESVATHWFTQAHAEQTDGFIADAGDKQAEIDSLRVQITDKDKLITDLKDALTKLNEQNEILQTQLATSLIGGEGGKGAKESKSANGK</sequence>
<evidence type="ECO:0008006" key="3">
    <source>
        <dbReference type="Google" id="ProtNLM"/>
    </source>
</evidence>
<accession>A0ABY8SHT5</accession>